<evidence type="ECO:0000313" key="13">
    <source>
        <dbReference type="Proteomes" id="UP001058974"/>
    </source>
</evidence>
<keyword evidence="13" id="KW-1185">Reference proteome</keyword>
<keyword evidence="3" id="KW-0812">Transmembrane</keyword>
<dbReference type="EMBL" id="JAMSHJ010000002">
    <property type="protein sequence ID" value="KAI5433627.1"/>
    <property type="molecule type" value="Genomic_DNA"/>
</dbReference>
<keyword evidence="6" id="KW-1133">Transmembrane helix</keyword>
<dbReference type="InterPro" id="IPR046956">
    <property type="entry name" value="RLP23-like"/>
</dbReference>
<evidence type="ECO:0000256" key="1">
    <source>
        <dbReference type="ARBA" id="ARBA00004479"/>
    </source>
</evidence>
<feature type="domain" description="Leucine-rich repeat-containing N-terminal plant-type" evidence="11">
    <location>
        <begin position="33"/>
        <end position="86"/>
    </location>
</feature>
<evidence type="ECO:0000313" key="12">
    <source>
        <dbReference type="EMBL" id="KAI5433627.1"/>
    </source>
</evidence>
<dbReference type="Pfam" id="PF00560">
    <property type="entry name" value="LRR_1"/>
    <property type="match status" value="1"/>
</dbReference>
<feature type="signal peptide" evidence="10">
    <location>
        <begin position="1"/>
        <end position="29"/>
    </location>
</feature>
<evidence type="ECO:0000256" key="4">
    <source>
        <dbReference type="ARBA" id="ARBA00022729"/>
    </source>
</evidence>
<sequence length="249" mass="27842">MKSLLLVLPYFSHHLFLLLLFHFTSKSFSLCNPHDSSALLQFKNSFFVNTSSKLDTFDPCCSSFSFKTESWKNREDCCKWDGVTCDNVSNHVIGLDISCNNLQGELHPNSTLFKLRHLQQLNLAFNDFSISSLPVSIGDLVSLTHLNLSNCLLRGDIPSQISHLSKLVSLDLSINSVMDLNPFTWKKFIQNATNLGELYLDHVNMSSIEGSSLSMLKNLSSSLVSLSLSDTRLQGYLSSDILTLPNLQT</sequence>
<dbReference type="InterPro" id="IPR013210">
    <property type="entry name" value="LRR_N_plant-typ"/>
</dbReference>
<dbReference type="GO" id="GO:0016020">
    <property type="term" value="C:membrane"/>
    <property type="evidence" value="ECO:0007669"/>
    <property type="project" value="UniProtKB-SubCell"/>
</dbReference>
<dbReference type="Pfam" id="PF08263">
    <property type="entry name" value="LRRNT_2"/>
    <property type="match status" value="1"/>
</dbReference>
<evidence type="ECO:0000256" key="6">
    <source>
        <dbReference type="ARBA" id="ARBA00022989"/>
    </source>
</evidence>
<evidence type="ECO:0000256" key="5">
    <source>
        <dbReference type="ARBA" id="ARBA00022737"/>
    </source>
</evidence>
<dbReference type="SUPFAM" id="SSF52058">
    <property type="entry name" value="L domain-like"/>
    <property type="match status" value="1"/>
</dbReference>
<keyword evidence="9" id="KW-0325">Glycoprotein</keyword>
<feature type="chain" id="PRO_5038822948" description="Leucine-rich repeat-containing N-terminal plant-type domain-containing protein" evidence="10">
    <location>
        <begin position="30"/>
        <end position="249"/>
    </location>
</feature>
<keyword evidence="7" id="KW-0472">Membrane</keyword>
<evidence type="ECO:0000256" key="2">
    <source>
        <dbReference type="ARBA" id="ARBA00022614"/>
    </source>
</evidence>
<dbReference type="InterPro" id="IPR001611">
    <property type="entry name" value="Leu-rich_rpt"/>
</dbReference>
<name>A0A9D5B325_PEA</name>
<comment type="subcellular location">
    <subcellularLocation>
        <location evidence="1">Membrane</location>
        <topology evidence="1">Single-pass type I membrane protein</topology>
    </subcellularLocation>
</comment>
<dbReference type="Gramene" id="Psat02G0077600-T2">
    <property type="protein sequence ID" value="KAI5433627.1"/>
    <property type="gene ID" value="KIW84_020776"/>
</dbReference>
<evidence type="ECO:0000256" key="10">
    <source>
        <dbReference type="SAM" id="SignalP"/>
    </source>
</evidence>
<dbReference type="InterPro" id="IPR032675">
    <property type="entry name" value="LRR_dom_sf"/>
</dbReference>
<keyword evidence="5" id="KW-0677">Repeat</keyword>
<gene>
    <name evidence="12" type="ORF">KIW84_020776</name>
</gene>
<accession>A0A9D5B325</accession>
<evidence type="ECO:0000256" key="9">
    <source>
        <dbReference type="ARBA" id="ARBA00023180"/>
    </source>
</evidence>
<proteinExistence type="predicted"/>
<keyword evidence="8" id="KW-0675">Receptor</keyword>
<organism evidence="12 13">
    <name type="scientific">Pisum sativum</name>
    <name type="common">Garden pea</name>
    <name type="synonym">Lathyrus oleraceus</name>
    <dbReference type="NCBI Taxonomy" id="3888"/>
    <lineage>
        <taxon>Eukaryota</taxon>
        <taxon>Viridiplantae</taxon>
        <taxon>Streptophyta</taxon>
        <taxon>Embryophyta</taxon>
        <taxon>Tracheophyta</taxon>
        <taxon>Spermatophyta</taxon>
        <taxon>Magnoliopsida</taxon>
        <taxon>eudicotyledons</taxon>
        <taxon>Gunneridae</taxon>
        <taxon>Pentapetalae</taxon>
        <taxon>rosids</taxon>
        <taxon>fabids</taxon>
        <taxon>Fabales</taxon>
        <taxon>Fabaceae</taxon>
        <taxon>Papilionoideae</taxon>
        <taxon>50 kb inversion clade</taxon>
        <taxon>NPAAA clade</taxon>
        <taxon>Hologalegina</taxon>
        <taxon>IRL clade</taxon>
        <taxon>Fabeae</taxon>
        <taxon>Lathyrus</taxon>
    </lineage>
</organism>
<feature type="non-terminal residue" evidence="12">
    <location>
        <position position="1"/>
    </location>
</feature>
<protein>
    <recommendedName>
        <fullName evidence="11">Leucine-rich repeat-containing N-terminal plant-type domain-containing protein</fullName>
    </recommendedName>
</protein>
<evidence type="ECO:0000259" key="11">
    <source>
        <dbReference type="Pfam" id="PF08263"/>
    </source>
</evidence>
<keyword evidence="4 10" id="KW-0732">Signal</keyword>
<dbReference type="PANTHER" id="PTHR48061">
    <property type="entry name" value="LEUCINE-RICH REPEAT RECEPTOR PROTEIN KINASE EMS1-LIKE-RELATED"/>
    <property type="match status" value="1"/>
</dbReference>
<reference evidence="12 13" key="1">
    <citation type="journal article" date="2022" name="Nat. Genet.">
        <title>Improved pea reference genome and pan-genome highlight genomic features and evolutionary characteristics.</title>
        <authorList>
            <person name="Yang T."/>
            <person name="Liu R."/>
            <person name="Luo Y."/>
            <person name="Hu S."/>
            <person name="Wang D."/>
            <person name="Wang C."/>
            <person name="Pandey M.K."/>
            <person name="Ge S."/>
            <person name="Xu Q."/>
            <person name="Li N."/>
            <person name="Li G."/>
            <person name="Huang Y."/>
            <person name="Saxena R.K."/>
            <person name="Ji Y."/>
            <person name="Li M."/>
            <person name="Yan X."/>
            <person name="He Y."/>
            <person name="Liu Y."/>
            <person name="Wang X."/>
            <person name="Xiang C."/>
            <person name="Varshney R.K."/>
            <person name="Ding H."/>
            <person name="Gao S."/>
            <person name="Zong X."/>
        </authorList>
    </citation>
    <scope>NUCLEOTIDE SEQUENCE [LARGE SCALE GENOMIC DNA]</scope>
    <source>
        <strain evidence="12 13">cv. Zhongwan 6</strain>
    </source>
</reference>
<evidence type="ECO:0000256" key="7">
    <source>
        <dbReference type="ARBA" id="ARBA00023136"/>
    </source>
</evidence>
<comment type="caution">
    <text evidence="12">The sequence shown here is derived from an EMBL/GenBank/DDBJ whole genome shotgun (WGS) entry which is preliminary data.</text>
</comment>
<keyword evidence="2" id="KW-0433">Leucine-rich repeat</keyword>
<dbReference type="AlphaFoldDB" id="A0A9D5B325"/>
<evidence type="ECO:0000256" key="3">
    <source>
        <dbReference type="ARBA" id="ARBA00022692"/>
    </source>
</evidence>
<evidence type="ECO:0000256" key="8">
    <source>
        <dbReference type="ARBA" id="ARBA00023170"/>
    </source>
</evidence>
<dbReference type="Gene3D" id="3.80.10.10">
    <property type="entry name" value="Ribonuclease Inhibitor"/>
    <property type="match status" value="1"/>
</dbReference>
<dbReference type="Proteomes" id="UP001058974">
    <property type="component" value="Chromosome 2"/>
</dbReference>
<dbReference type="PANTHER" id="PTHR48061:SF50">
    <property type="entry name" value="LEUCINE-RICH REPEAT-CONTAINING N-TERMINAL PLANT-TYPE DOMAIN-CONTAINING PROTEIN"/>
    <property type="match status" value="1"/>
</dbReference>